<evidence type="ECO:0000313" key="3">
    <source>
        <dbReference type="Proteomes" id="UP000034081"/>
    </source>
</evidence>
<proteinExistence type="predicted"/>
<name>A0A0G0LA19_9BACT</name>
<reference evidence="2 3" key="1">
    <citation type="journal article" date="2015" name="Nature">
        <title>rRNA introns, odd ribosomes, and small enigmatic genomes across a large radiation of phyla.</title>
        <authorList>
            <person name="Brown C.T."/>
            <person name="Hug L.A."/>
            <person name="Thomas B.C."/>
            <person name="Sharon I."/>
            <person name="Castelle C.J."/>
            <person name="Singh A."/>
            <person name="Wilkins M.J."/>
            <person name="Williams K.H."/>
            <person name="Banfield J.F."/>
        </authorList>
    </citation>
    <scope>NUCLEOTIDE SEQUENCE [LARGE SCALE GENOMIC DNA]</scope>
</reference>
<organism evidence="2 3">
    <name type="scientific">Candidatus Woesebacteria bacterium GW2011_GWB1_38_8</name>
    <dbReference type="NCBI Taxonomy" id="1618570"/>
    <lineage>
        <taxon>Bacteria</taxon>
        <taxon>Candidatus Woeseibacteriota</taxon>
    </lineage>
</organism>
<dbReference type="STRING" id="1618570.UT08_C0015G0026"/>
<evidence type="ECO:0000313" key="2">
    <source>
        <dbReference type="EMBL" id="KKQ84690.1"/>
    </source>
</evidence>
<keyword evidence="1" id="KW-0472">Membrane</keyword>
<keyword evidence="1" id="KW-0812">Transmembrane</keyword>
<evidence type="ECO:0000256" key="1">
    <source>
        <dbReference type="SAM" id="Phobius"/>
    </source>
</evidence>
<accession>A0A0G0LA19</accession>
<keyword evidence="1" id="KW-1133">Transmembrane helix</keyword>
<comment type="caution">
    <text evidence="2">The sequence shown here is derived from an EMBL/GenBank/DDBJ whole genome shotgun (WGS) entry which is preliminary data.</text>
</comment>
<protein>
    <submittedName>
        <fullName evidence="2">Uncharacterized protein</fullName>
    </submittedName>
</protein>
<feature type="transmembrane region" description="Helical" evidence="1">
    <location>
        <begin position="12"/>
        <end position="32"/>
    </location>
</feature>
<sequence>MKFLQPDITRPLKTSLIIFISPAIYITILGMIKPVKLCMDAGWLDVSFRECSIIEYTLTNIIYTYIYIWWLILILSLIPPISFFIKRKYLKSRR</sequence>
<dbReference type="EMBL" id="LBVL01000015">
    <property type="protein sequence ID" value="KKQ84690.1"/>
    <property type="molecule type" value="Genomic_DNA"/>
</dbReference>
<feature type="transmembrane region" description="Helical" evidence="1">
    <location>
        <begin position="66"/>
        <end position="85"/>
    </location>
</feature>
<gene>
    <name evidence="2" type="ORF">UT08_C0015G0026</name>
</gene>
<dbReference type="AlphaFoldDB" id="A0A0G0LA19"/>
<dbReference type="Proteomes" id="UP000034081">
    <property type="component" value="Unassembled WGS sequence"/>
</dbReference>